<dbReference type="PANTHER" id="PTHR23028">
    <property type="entry name" value="ACETYLTRANSFERASE"/>
    <property type="match status" value="1"/>
</dbReference>
<dbReference type="PANTHER" id="PTHR23028:SF53">
    <property type="entry name" value="ACYL_TRANSF_3 DOMAIN-CONTAINING PROTEIN"/>
    <property type="match status" value="1"/>
</dbReference>
<protein>
    <submittedName>
        <fullName evidence="3">Acyltransferase family protein</fullName>
        <ecNumber evidence="3">2.3.-.-</ecNumber>
    </submittedName>
</protein>
<keyword evidence="3" id="KW-0808">Transferase</keyword>
<feature type="transmembrane region" description="Helical" evidence="1">
    <location>
        <begin position="85"/>
        <end position="105"/>
    </location>
</feature>
<feature type="transmembrane region" description="Helical" evidence="1">
    <location>
        <begin position="326"/>
        <end position="348"/>
    </location>
</feature>
<evidence type="ECO:0000259" key="2">
    <source>
        <dbReference type="Pfam" id="PF01757"/>
    </source>
</evidence>
<reference evidence="3 4" key="1">
    <citation type="submission" date="2024-09" db="EMBL/GenBank/DDBJ databases">
        <authorList>
            <person name="Zhang Z.-H."/>
        </authorList>
    </citation>
    <scope>NUCLEOTIDE SEQUENCE [LARGE SCALE GENOMIC DNA]</scope>
    <source>
        <strain evidence="3 4">HHTR114</strain>
    </source>
</reference>
<dbReference type="RefSeq" id="WP_379882524.1">
    <property type="nucleotide sequence ID" value="NZ_JBHPON010000002.1"/>
</dbReference>
<feature type="domain" description="Acyltransferase 3" evidence="2">
    <location>
        <begin position="15"/>
        <end position="343"/>
    </location>
</feature>
<feature type="transmembrane region" description="Helical" evidence="1">
    <location>
        <begin position="45"/>
        <end position="65"/>
    </location>
</feature>
<dbReference type="Proteomes" id="UP001596116">
    <property type="component" value="Unassembled WGS sequence"/>
</dbReference>
<keyword evidence="3" id="KW-0012">Acyltransferase</keyword>
<feature type="transmembrane region" description="Helical" evidence="1">
    <location>
        <begin position="293"/>
        <end position="314"/>
    </location>
</feature>
<feature type="transmembrane region" description="Helical" evidence="1">
    <location>
        <begin position="240"/>
        <end position="257"/>
    </location>
</feature>
<dbReference type="EC" id="2.3.-.-" evidence="3"/>
<dbReference type="Pfam" id="PF01757">
    <property type="entry name" value="Acyl_transf_3"/>
    <property type="match status" value="1"/>
</dbReference>
<feature type="transmembrane region" description="Helical" evidence="1">
    <location>
        <begin position="150"/>
        <end position="172"/>
    </location>
</feature>
<dbReference type="GO" id="GO:0016746">
    <property type="term" value="F:acyltransferase activity"/>
    <property type="evidence" value="ECO:0007669"/>
    <property type="project" value="UniProtKB-KW"/>
</dbReference>
<organism evidence="3 4">
    <name type="scientific">Hyphococcus aureus</name>
    <dbReference type="NCBI Taxonomy" id="2666033"/>
    <lineage>
        <taxon>Bacteria</taxon>
        <taxon>Pseudomonadati</taxon>
        <taxon>Pseudomonadota</taxon>
        <taxon>Alphaproteobacteria</taxon>
        <taxon>Parvularculales</taxon>
        <taxon>Parvularculaceae</taxon>
        <taxon>Hyphococcus</taxon>
    </lineage>
</organism>
<comment type="caution">
    <text evidence="3">The sequence shown here is derived from an EMBL/GenBank/DDBJ whole genome shotgun (WGS) entry which is preliminary data.</text>
</comment>
<feature type="transmembrane region" description="Helical" evidence="1">
    <location>
        <begin position="263"/>
        <end position="281"/>
    </location>
</feature>
<evidence type="ECO:0000313" key="4">
    <source>
        <dbReference type="Proteomes" id="UP001596116"/>
    </source>
</evidence>
<evidence type="ECO:0000256" key="1">
    <source>
        <dbReference type="SAM" id="Phobius"/>
    </source>
</evidence>
<gene>
    <name evidence="3" type="ORF">ACFMB1_11875</name>
</gene>
<dbReference type="InterPro" id="IPR002656">
    <property type="entry name" value="Acyl_transf_3_dom"/>
</dbReference>
<proteinExistence type="predicted"/>
<dbReference type="InterPro" id="IPR050879">
    <property type="entry name" value="Acyltransferase_3"/>
</dbReference>
<evidence type="ECO:0000313" key="3">
    <source>
        <dbReference type="EMBL" id="MFC6036245.1"/>
    </source>
</evidence>
<name>A0ABW1KVY6_9PROT</name>
<keyword evidence="4" id="KW-1185">Reference proteome</keyword>
<dbReference type="EMBL" id="JBHPON010000002">
    <property type="protein sequence ID" value="MFC6036245.1"/>
    <property type="molecule type" value="Genomic_DNA"/>
</dbReference>
<keyword evidence="1" id="KW-1133">Transmembrane helix</keyword>
<keyword evidence="1" id="KW-0812">Transmembrane</keyword>
<keyword evidence="1" id="KW-0472">Membrane</keyword>
<accession>A0ABW1KVY6</accession>
<sequence>MATNYESFQSRKHFAGLDGLRAVAITAVVWHHSAHPDFLPMFARGFAGVDLFFVLSGFLIVTLLLREKAREGRISLRNFWARRLLRLAPAYYLMLFGLLGAYLIFKPGDPDTARLAEGFPVYALYLSNWLHADANNLSITWSLATEEQFYLIWPLVETFFAPVAAAGFWVAALTVNQLVNFGVLDPAINAAFGEGAANSREILDSTFTPILLGVGLAHLLHREQGYLLAQRIAGFKHAPLVYALALLVLFNIPAADISGAFRLAMHLLMTAWIASIVLAPGAKITSALDWRPVAFIGAVSYGMYLYHMWCVHVARSLLTKLNLPNVWLEFPIAIVATIAVSAASFYLYEKRFLDLRKRFRK</sequence>